<dbReference type="EMBL" id="FMYW01000013">
    <property type="protein sequence ID" value="SDC65566.1"/>
    <property type="molecule type" value="Genomic_DNA"/>
</dbReference>
<evidence type="ECO:0000256" key="3">
    <source>
        <dbReference type="ARBA" id="ARBA00023002"/>
    </source>
</evidence>
<dbReference type="SUPFAM" id="SSF55469">
    <property type="entry name" value="FMN-dependent nitroreductase-like"/>
    <property type="match status" value="1"/>
</dbReference>
<evidence type="ECO:0000256" key="2">
    <source>
        <dbReference type="ARBA" id="ARBA00022643"/>
    </source>
</evidence>
<dbReference type="Pfam" id="PF00881">
    <property type="entry name" value="Nitroreductase"/>
    <property type="match status" value="1"/>
</dbReference>
<dbReference type="InterPro" id="IPR000415">
    <property type="entry name" value="Nitroreductase-like"/>
</dbReference>
<keyword evidence="6" id="KW-1185">Reference proteome</keyword>
<dbReference type="Gene3D" id="3.40.109.10">
    <property type="entry name" value="NADH Oxidase"/>
    <property type="match status" value="1"/>
</dbReference>
<gene>
    <name evidence="5" type="ORF">SAMN04487864_11331</name>
</gene>
<dbReference type="RefSeq" id="WP_093730887.1">
    <property type="nucleotide sequence ID" value="NZ_FMYW01000013.1"/>
</dbReference>
<keyword evidence="3" id="KW-0560">Oxidoreductase</keyword>
<feature type="domain" description="Nitroreductase" evidence="4">
    <location>
        <begin position="16"/>
        <end position="194"/>
    </location>
</feature>
<dbReference type="PANTHER" id="PTHR23026">
    <property type="entry name" value="NADPH NITROREDUCTASE"/>
    <property type="match status" value="1"/>
</dbReference>
<sequence length="215" mass="23897">MEDGEKKVSVSALKAIKDRRSIRKFKSEPISEMDLHTILEAGIAAPSSKNRQPWHFTVVRGEAKEELTRVMERGLNLEVKAHEPFLPDSMKYINGAFTSVNVMREAPVVVLVSNERGKGIDFTDNLSVDERVAEICNVQSIAAAVENMLLAAQELGIGSLWICDVFFAYPEISEWLEKKNPGHGMLVAALAFGYGEEAPRARARKTLHDVATFIK</sequence>
<evidence type="ECO:0000256" key="1">
    <source>
        <dbReference type="ARBA" id="ARBA00022630"/>
    </source>
</evidence>
<protein>
    <submittedName>
        <fullName evidence="5">Nitroreductase</fullName>
    </submittedName>
</protein>
<evidence type="ECO:0000259" key="4">
    <source>
        <dbReference type="Pfam" id="PF00881"/>
    </source>
</evidence>
<dbReference type="OrthoDB" id="9782629at2"/>
<reference evidence="6" key="1">
    <citation type="submission" date="2016-10" db="EMBL/GenBank/DDBJ databases">
        <authorList>
            <person name="Varghese N."/>
            <person name="Submissions S."/>
        </authorList>
    </citation>
    <scope>NUCLEOTIDE SEQUENCE [LARGE SCALE GENOMIC DNA]</scope>
    <source>
        <strain evidence="6">DSM 11005</strain>
    </source>
</reference>
<organism evidence="5 6">
    <name type="scientific">Succiniclasticum ruminis</name>
    <dbReference type="NCBI Taxonomy" id="40841"/>
    <lineage>
        <taxon>Bacteria</taxon>
        <taxon>Bacillati</taxon>
        <taxon>Bacillota</taxon>
        <taxon>Negativicutes</taxon>
        <taxon>Acidaminococcales</taxon>
        <taxon>Acidaminococcaceae</taxon>
        <taxon>Succiniclasticum</taxon>
    </lineage>
</organism>
<evidence type="ECO:0000313" key="5">
    <source>
        <dbReference type="EMBL" id="SDC65566.1"/>
    </source>
</evidence>
<name>A0A1G6NDY5_9FIRM</name>
<keyword evidence="2" id="KW-0288">FMN</keyword>
<dbReference type="PANTHER" id="PTHR23026:SF90">
    <property type="entry name" value="IODOTYROSINE DEIODINASE 1"/>
    <property type="match status" value="1"/>
</dbReference>
<dbReference type="Proteomes" id="UP000198943">
    <property type="component" value="Unassembled WGS sequence"/>
</dbReference>
<dbReference type="GO" id="GO:0016491">
    <property type="term" value="F:oxidoreductase activity"/>
    <property type="evidence" value="ECO:0007669"/>
    <property type="project" value="UniProtKB-KW"/>
</dbReference>
<dbReference type="InterPro" id="IPR029479">
    <property type="entry name" value="Nitroreductase"/>
</dbReference>
<keyword evidence="1" id="KW-0285">Flavoprotein</keyword>
<proteinExistence type="predicted"/>
<dbReference type="InterPro" id="IPR050627">
    <property type="entry name" value="Nitroreductase/BluB"/>
</dbReference>
<dbReference type="AlphaFoldDB" id="A0A1G6NDY5"/>
<evidence type="ECO:0000313" key="6">
    <source>
        <dbReference type="Proteomes" id="UP000198943"/>
    </source>
</evidence>
<accession>A0A1G6NDY5</accession>